<keyword evidence="1" id="KW-0732">Signal</keyword>
<evidence type="ECO:0000256" key="1">
    <source>
        <dbReference type="SAM" id="SignalP"/>
    </source>
</evidence>
<dbReference type="PhylomeDB" id="A0A0G4EEX8"/>
<feature type="signal peptide" evidence="1">
    <location>
        <begin position="1"/>
        <end position="24"/>
    </location>
</feature>
<protein>
    <submittedName>
        <fullName evidence="2">Uncharacterized protein</fullName>
    </submittedName>
</protein>
<gene>
    <name evidence="2" type="ORF">Vbra_7229</name>
</gene>
<organism evidence="2 3">
    <name type="scientific">Vitrella brassicaformis (strain CCMP3155)</name>
    <dbReference type="NCBI Taxonomy" id="1169540"/>
    <lineage>
        <taxon>Eukaryota</taxon>
        <taxon>Sar</taxon>
        <taxon>Alveolata</taxon>
        <taxon>Colpodellida</taxon>
        <taxon>Vitrellaceae</taxon>
        <taxon>Vitrella</taxon>
    </lineage>
</organism>
<name>A0A0G4EEX8_VITBC</name>
<dbReference type="EMBL" id="CDMY01000212">
    <property type="protein sequence ID" value="CEL94253.1"/>
    <property type="molecule type" value="Genomic_DNA"/>
</dbReference>
<dbReference type="InParanoid" id="A0A0G4EEX8"/>
<proteinExistence type="predicted"/>
<dbReference type="Proteomes" id="UP000041254">
    <property type="component" value="Unassembled WGS sequence"/>
</dbReference>
<feature type="chain" id="PRO_5005187505" evidence="1">
    <location>
        <begin position="25"/>
        <end position="434"/>
    </location>
</feature>
<dbReference type="AlphaFoldDB" id="A0A0G4EEX8"/>
<sequence length="434" mass="48219">MDSRRTSTFSTVLILLQLCQQVSSSRVLARVTDDVTCFQRPHDLPEKPIDISCSVKVADDFRHRLQPNLKDKHMLDVVLRLRKKGRGVGGKAELQISLQNVGGIDVTNGGCVLQLKGDGDCSLESLDKADKLNGNSLMVAMLSWVDTYGEGWGCTKGLSLVDISSIKESYMLTHASFYYQSFGFKFGPKANKKAVDSCRDMLSFLRDEADVLSTVKSNAVMVLHQALSASGKIGRDIVKKVDKEVRDTNIDDPEARLEEMRRKTIDVVEEQPALKQSVSTSPLTPFRQTRDTVGSKKAMIGEKRLFFDLLLAWPELEEMTQECVSRGERIRDGPINPQASQLPHLRPKATIDPTFPPGSNAHELMCLIQSAGLVLMKHADKKRLERIMDDFPSMLLAQSLPAGARKCLNVSTGVRQLGDTHRYTLVEEFATPSN</sequence>
<evidence type="ECO:0000313" key="3">
    <source>
        <dbReference type="Proteomes" id="UP000041254"/>
    </source>
</evidence>
<keyword evidence="3" id="KW-1185">Reference proteome</keyword>
<reference evidence="2 3" key="1">
    <citation type="submission" date="2014-11" db="EMBL/GenBank/DDBJ databases">
        <authorList>
            <person name="Zhu J."/>
            <person name="Qi W."/>
            <person name="Song R."/>
        </authorList>
    </citation>
    <scope>NUCLEOTIDE SEQUENCE [LARGE SCALE GENOMIC DNA]</scope>
</reference>
<dbReference type="VEuPathDB" id="CryptoDB:Vbra_7229"/>
<accession>A0A0G4EEX8</accession>
<evidence type="ECO:0000313" key="2">
    <source>
        <dbReference type="EMBL" id="CEL94253.1"/>
    </source>
</evidence>